<dbReference type="PANTHER" id="PTHR43460">
    <property type="entry name" value="METHYLTRANSFERASE"/>
    <property type="match status" value="1"/>
</dbReference>
<feature type="binding site" evidence="2">
    <location>
        <position position="192"/>
    </location>
    <ligand>
        <name>S-adenosyl-L-methionine</name>
        <dbReference type="ChEBI" id="CHEBI:59789"/>
    </ligand>
</feature>
<dbReference type="GO" id="GO:0046872">
    <property type="term" value="F:metal ion binding"/>
    <property type="evidence" value="ECO:0007669"/>
    <property type="project" value="UniProtKB-KW"/>
</dbReference>
<keyword evidence="6" id="KW-1185">Reference proteome</keyword>
<proteinExistence type="predicted"/>
<dbReference type="GO" id="GO:0008168">
    <property type="term" value="F:methyltransferase activity"/>
    <property type="evidence" value="ECO:0007669"/>
    <property type="project" value="UniProtKB-KW"/>
</dbReference>
<keyword evidence="2" id="KW-0949">S-adenosyl-L-methionine</keyword>
<dbReference type="InterPro" id="IPR052939">
    <property type="entry name" value="23S_rRNA_MeTrnsfrase_RlmA"/>
</dbReference>
<dbReference type="Pfam" id="PF13649">
    <property type="entry name" value="Methyltransf_25"/>
    <property type="match status" value="1"/>
</dbReference>
<name>A0A7K1FSE6_9ACTN</name>
<dbReference type="Gene3D" id="3.40.50.150">
    <property type="entry name" value="Vaccinia Virus protein VP39"/>
    <property type="match status" value="1"/>
</dbReference>
<feature type="binding site" evidence="2">
    <location>
        <position position="73"/>
    </location>
    <ligand>
        <name>S-adenosyl-L-methionine</name>
        <dbReference type="ChEBI" id="CHEBI:59789"/>
    </ligand>
</feature>
<dbReference type="PANTHER" id="PTHR43460:SF1">
    <property type="entry name" value="METHYLTRANSFERASE TYPE 11 DOMAIN-CONTAINING PROTEIN"/>
    <property type="match status" value="1"/>
</dbReference>
<accession>A0A7K1FSE6</accession>
<dbReference type="CDD" id="cd02440">
    <property type="entry name" value="AdoMet_MTases"/>
    <property type="match status" value="1"/>
</dbReference>
<dbReference type="InterPro" id="IPR048647">
    <property type="entry name" value="RlmA_N"/>
</dbReference>
<feature type="domain" description="Methyltransferase" evidence="3">
    <location>
        <begin position="98"/>
        <end position="181"/>
    </location>
</feature>
<comment type="caution">
    <text evidence="5">The sequence shown here is derived from an EMBL/GenBank/DDBJ whole genome shotgun (WGS) entry which is preliminary data.</text>
</comment>
<dbReference type="SUPFAM" id="SSF53335">
    <property type="entry name" value="S-adenosyl-L-methionine-dependent methyltransferases"/>
    <property type="match status" value="1"/>
</dbReference>
<feature type="binding site" evidence="1">
    <location>
        <position position="33"/>
    </location>
    <ligand>
        <name>Zn(2+)</name>
        <dbReference type="ChEBI" id="CHEBI:29105"/>
    </ligand>
</feature>
<reference evidence="5 6" key="1">
    <citation type="submission" date="2019-11" db="EMBL/GenBank/DDBJ databases">
        <authorList>
            <person name="Jiang L.-Q."/>
        </authorList>
    </citation>
    <scope>NUCLEOTIDE SEQUENCE [LARGE SCALE GENOMIC DNA]</scope>
    <source>
        <strain evidence="5 6">YIM 132087</strain>
    </source>
</reference>
<sequence length="284" mass="28799">MPPRALAALACPHCGEPLAEVENAGALGCPQGHRFDLARQGYVSLLGPRSRTDTGDSVDMVQARVDFLAAGGYAPIAGVLADLVSGALAWHLSGPGLILEIGSGTGHYLSAALDAVPGAVGIALDASKPAAKRAAADPRVCSVVADAWAPLPVRDASVDVVTSVFAPRVPAEIARVLAPGGSLIAVLPDPAHLAELRGPLGLLEVDEGKVDRLAAAVPGALVEVERVPVRFPLALDPAASSALVRMGPAARHLSPAEIAERVAALPDPVSATAAVTAIRFRRSG</sequence>
<feature type="binding site" evidence="2">
    <location>
        <begin position="105"/>
        <end position="106"/>
    </location>
    <ligand>
        <name>S-adenosyl-L-methionine</name>
        <dbReference type="ChEBI" id="CHEBI:59789"/>
    </ligand>
</feature>
<organism evidence="5 6">
    <name type="scientific">Nakamurella alba</name>
    <dbReference type="NCBI Taxonomy" id="2665158"/>
    <lineage>
        <taxon>Bacteria</taxon>
        <taxon>Bacillati</taxon>
        <taxon>Actinomycetota</taxon>
        <taxon>Actinomycetes</taxon>
        <taxon>Nakamurellales</taxon>
        <taxon>Nakamurellaceae</taxon>
        <taxon>Nakamurella</taxon>
    </lineage>
</organism>
<evidence type="ECO:0000259" key="4">
    <source>
        <dbReference type="Pfam" id="PF21302"/>
    </source>
</evidence>
<dbReference type="PIRSF" id="PIRSF018249">
    <property type="entry name" value="MyrA_prd"/>
    <property type="match status" value="1"/>
</dbReference>
<feature type="domain" description="23S rRNA (guanine(745)-N(1))-methyltransferase N-terminal" evidence="4">
    <location>
        <begin position="10"/>
        <end position="46"/>
    </location>
</feature>
<evidence type="ECO:0000256" key="1">
    <source>
        <dbReference type="PIRSR" id="PIRSR018249-1"/>
    </source>
</evidence>
<dbReference type="GO" id="GO:0032259">
    <property type="term" value="P:methylation"/>
    <property type="evidence" value="ECO:0007669"/>
    <property type="project" value="UniProtKB-KW"/>
</dbReference>
<protein>
    <submittedName>
        <fullName evidence="5">Methyltransferase domain-containing protein</fullName>
    </submittedName>
</protein>
<keyword evidence="5" id="KW-0808">Transferase</keyword>
<keyword evidence="1" id="KW-0862">Zinc</keyword>
<evidence type="ECO:0000256" key="2">
    <source>
        <dbReference type="PIRSR" id="PIRSR018249-2"/>
    </source>
</evidence>
<evidence type="ECO:0000259" key="3">
    <source>
        <dbReference type="Pfam" id="PF13649"/>
    </source>
</evidence>
<evidence type="ECO:0000313" key="6">
    <source>
        <dbReference type="Proteomes" id="UP000460221"/>
    </source>
</evidence>
<gene>
    <name evidence="5" type="ORF">GIS00_24315</name>
</gene>
<dbReference type="AlphaFoldDB" id="A0A7K1FSE6"/>
<keyword evidence="1" id="KW-0479">Metal-binding</keyword>
<dbReference type="Proteomes" id="UP000460221">
    <property type="component" value="Unassembled WGS sequence"/>
</dbReference>
<evidence type="ECO:0000313" key="5">
    <source>
        <dbReference type="EMBL" id="MTD17065.1"/>
    </source>
</evidence>
<dbReference type="InterPro" id="IPR016718">
    <property type="entry name" value="rRNA_m1G-MeTrfase_A_prd"/>
</dbReference>
<dbReference type="InterPro" id="IPR041698">
    <property type="entry name" value="Methyltransf_25"/>
</dbReference>
<dbReference type="Pfam" id="PF21302">
    <property type="entry name" value="Zn_ribbon_RlmA"/>
    <property type="match status" value="1"/>
</dbReference>
<dbReference type="EMBL" id="WLYK01000013">
    <property type="protein sequence ID" value="MTD17065.1"/>
    <property type="molecule type" value="Genomic_DNA"/>
</dbReference>
<feature type="binding site" evidence="1">
    <location>
        <position position="29"/>
    </location>
    <ligand>
        <name>Zn(2+)</name>
        <dbReference type="ChEBI" id="CHEBI:29105"/>
    </ligand>
</feature>
<dbReference type="InterPro" id="IPR029063">
    <property type="entry name" value="SAM-dependent_MTases_sf"/>
</dbReference>
<keyword evidence="5" id="KW-0489">Methyltransferase</keyword>